<evidence type="ECO:0000313" key="1">
    <source>
        <dbReference type="EMBL" id="NQV65705.1"/>
    </source>
</evidence>
<dbReference type="EMBL" id="JABMOJ010000378">
    <property type="protein sequence ID" value="NQV65705.1"/>
    <property type="molecule type" value="Genomic_DNA"/>
</dbReference>
<proteinExistence type="predicted"/>
<evidence type="ECO:0000313" key="2">
    <source>
        <dbReference type="Proteomes" id="UP000754644"/>
    </source>
</evidence>
<sequence>MILTLYTTLGCHLCEQALGLLQQSQAQGRSMIIQEVEISDSDDLMMLYGIRIPVIKTDRADTELGWPFDAHGLTQFLDSIG</sequence>
<dbReference type="SUPFAM" id="SSF52833">
    <property type="entry name" value="Thioredoxin-like"/>
    <property type="match status" value="1"/>
</dbReference>
<dbReference type="InterPro" id="IPR008554">
    <property type="entry name" value="Glutaredoxin-like"/>
</dbReference>
<dbReference type="InterPro" id="IPR036249">
    <property type="entry name" value="Thioredoxin-like_sf"/>
</dbReference>
<dbReference type="AlphaFoldDB" id="A0A972VWR8"/>
<name>A0A972VWR8_9GAMM</name>
<reference evidence="1" key="1">
    <citation type="submission" date="2020-05" db="EMBL/GenBank/DDBJ databases">
        <title>Sulfur intermediates as new biogeochemical hubs in an aquatic model microbial ecosystem.</title>
        <authorList>
            <person name="Vigneron A."/>
        </authorList>
    </citation>
    <scope>NUCLEOTIDE SEQUENCE</scope>
    <source>
        <strain evidence="1">Bin.250</strain>
    </source>
</reference>
<dbReference type="Pfam" id="PF05768">
    <property type="entry name" value="Glrx-like"/>
    <property type="match status" value="1"/>
</dbReference>
<accession>A0A972VWR8</accession>
<organism evidence="1 2">
    <name type="scientific">SAR86 cluster bacterium</name>
    <dbReference type="NCBI Taxonomy" id="2030880"/>
    <lineage>
        <taxon>Bacteria</taxon>
        <taxon>Pseudomonadati</taxon>
        <taxon>Pseudomonadota</taxon>
        <taxon>Gammaproteobacteria</taxon>
        <taxon>SAR86 cluster</taxon>
    </lineage>
</organism>
<dbReference type="Proteomes" id="UP000754644">
    <property type="component" value="Unassembled WGS sequence"/>
</dbReference>
<comment type="caution">
    <text evidence="1">The sequence shown here is derived from an EMBL/GenBank/DDBJ whole genome shotgun (WGS) entry which is preliminary data.</text>
</comment>
<gene>
    <name evidence="1" type="ORF">HQ497_10110</name>
</gene>
<dbReference type="Gene3D" id="3.40.30.10">
    <property type="entry name" value="Glutaredoxin"/>
    <property type="match status" value="1"/>
</dbReference>
<protein>
    <submittedName>
        <fullName evidence="1">Glutaredoxin family protein</fullName>
    </submittedName>
</protein>